<proteinExistence type="predicted"/>
<name>A0ABQ0LVK5_MYCCL</name>
<dbReference type="Pfam" id="PF09349">
    <property type="entry name" value="OHCU_decarbox"/>
    <property type="match status" value="1"/>
</dbReference>
<protein>
    <recommendedName>
        <fullName evidence="2">Oxo-4-hydroxy-4-carboxy-5-ureidoimidazoline decarboxylase domain-containing protein</fullName>
    </recommendedName>
</protein>
<evidence type="ECO:0000259" key="2">
    <source>
        <dbReference type="Pfam" id="PF09349"/>
    </source>
</evidence>
<dbReference type="Gene3D" id="1.10.3330.10">
    <property type="entry name" value="Oxo-4-hydroxy-4-carboxy-5-ureidoimidazoline decarboxylase"/>
    <property type="match status" value="1"/>
</dbReference>
<evidence type="ECO:0000313" key="3">
    <source>
        <dbReference type="EMBL" id="GAT55096.1"/>
    </source>
</evidence>
<sequence length="185" mass="20153">MSLPPTITPANLPDTLALLLEPSSTLPHLVHGLEGQTFESYDELIDAAIAQVCTWQVHEQALFIEGHPRIGAVQGLSRLSTKEQGGDAVDPTPADVLLRLAHLNACYEHSYPGLRYITFVNGRSRQEVLVEMEEVLHIPHSLAGGEPGVNTLVPVEKGSQAWRAELDRAVQDVGRIAKSRVRALS</sequence>
<keyword evidence="4" id="KW-1185">Reference proteome</keyword>
<reference evidence="3" key="1">
    <citation type="submission" date="2014-09" db="EMBL/GenBank/DDBJ databases">
        <title>Genome sequence of the luminous mushroom Mycena chlorophos for searching fungal bioluminescence genes.</title>
        <authorList>
            <person name="Tanaka Y."/>
            <person name="Kasuga D."/>
            <person name="Oba Y."/>
            <person name="Hase S."/>
            <person name="Sato K."/>
            <person name="Oba Y."/>
            <person name="Sakakibara Y."/>
        </authorList>
    </citation>
    <scope>NUCLEOTIDE SEQUENCE</scope>
</reference>
<organism evidence="3 4">
    <name type="scientific">Mycena chlorophos</name>
    <name type="common">Agaric fungus</name>
    <name type="synonym">Agaricus chlorophos</name>
    <dbReference type="NCBI Taxonomy" id="658473"/>
    <lineage>
        <taxon>Eukaryota</taxon>
        <taxon>Fungi</taxon>
        <taxon>Dikarya</taxon>
        <taxon>Basidiomycota</taxon>
        <taxon>Agaricomycotina</taxon>
        <taxon>Agaricomycetes</taxon>
        <taxon>Agaricomycetidae</taxon>
        <taxon>Agaricales</taxon>
        <taxon>Marasmiineae</taxon>
        <taxon>Mycenaceae</taxon>
        <taxon>Mycena</taxon>
    </lineage>
</organism>
<dbReference type="EMBL" id="DF848888">
    <property type="protein sequence ID" value="GAT55096.1"/>
    <property type="molecule type" value="Genomic_DNA"/>
</dbReference>
<dbReference type="SUPFAM" id="SSF158694">
    <property type="entry name" value="UraD-Like"/>
    <property type="match status" value="1"/>
</dbReference>
<keyword evidence="1" id="KW-0659">Purine metabolism</keyword>
<dbReference type="InterPro" id="IPR036778">
    <property type="entry name" value="OHCU_decarboxylase_sf"/>
</dbReference>
<evidence type="ECO:0000256" key="1">
    <source>
        <dbReference type="ARBA" id="ARBA00022631"/>
    </source>
</evidence>
<accession>A0ABQ0LVK5</accession>
<dbReference type="Proteomes" id="UP000815677">
    <property type="component" value="Unassembled WGS sequence"/>
</dbReference>
<gene>
    <name evidence="3" type="ORF">MCHLO_11899</name>
</gene>
<feature type="domain" description="Oxo-4-hydroxy-4-carboxy-5-ureidoimidazoline decarboxylase" evidence="2">
    <location>
        <begin position="10"/>
        <end position="137"/>
    </location>
</feature>
<dbReference type="InterPro" id="IPR018020">
    <property type="entry name" value="OHCU_decarboxylase"/>
</dbReference>
<evidence type="ECO:0000313" key="4">
    <source>
        <dbReference type="Proteomes" id="UP000815677"/>
    </source>
</evidence>
<dbReference type="PANTHER" id="PTHR37987:SF1">
    <property type="entry name" value="OXO-4-HYDROXY-4-CARBOXY-5-UREIDOIMIDAZOLINE DECARBOXYLASE DOMAIN-CONTAINING PROTEIN"/>
    <property type="match status" value="1"/>
</dbReference>
<dbReference type="PANTHER" id="PTHR37987">
    <property type="entry name" value="CHROMOSOME 9, WHOLE GENOME SHOTGUN SEQUENCE"/>
    <property type="match status" value="1"/>
</dbReference>